<dbReference type="PANTHER" id="PTHR39200">
    <property type="entry name" value="HYPOTHETICAL EXPORTED PROTEIN"/>
    <property type="match status" value="1"/>
</dbReference>
<name>A0ABW3I1U6_9FLAO</name>
<keyword evidence="3" id="KW-1185">Reference proteome</keyword>
<accession>A0ABW3I1U6</accession>
<dbReference type="RefSeq" id="WP_377714334.1">
    <property type="nucleotide sequence ID" value="NZ_JBHTJM010000006.1"/>
</dbReference>
<evidence type="ECO:0000313" key="3">
    <source>
        <dbReference type="Proteomes" id="UP001596997"/>
    </source>
</evidence>
<dbReference type="EMBL" id="JBHTJM010000006">
    <property type="protein sequence ID" value="MFD0963527.1"/>
    <property type="molecule type" value="Genomic_DNA"/>
</dbReference>
<gene>
    <name evidence="2" type="ORF">ACFQ1O_05895</name>
</gene>
<dbReference type="Pfam" id="PF10988">
    <property type="entry name" value="DUF2807"/>
    <property type="match status" value="1"/>
</dbReference>
<protein>
    <submittedName>
        <fullName evidence="2">Head GIN domain-containing protein</fullName>
    </submittedName>
</protein>
<evidence type="ECO:0000259" key="1">
    <source>
        <dbReference type="Pfam" id="PF10988"/>
    </source>
</evidence>
<dbReference type="PANTHER" id="PTHR39200:SF1">
    <property type="entry name" value="AUTO-TRANSPORTER ADHESIN HEAD GIN DOMAIN-CONTAINING PROTEIN-RELATED"/>
    <property type="match status" value="1"/>
</dbReference>
<dbReference type="Gene3D" id="2.160.20.120">
    <property type="match status" value="1"/>
</dbReference>
<feature type="domain" description="Putative auto-transporter adhesin head GIN" evidence="1">
    <location>
        <begin position="43"/>
        <end position="234"/>
    </location>
</feature>
<sequence>MMNKIIYSLLVLVIFWSCDSESVNDCFQQSGTIITQEIDVPVFTKIRVNRDVSLVLKEGLVQEVKVETGENLLNDVEFIVSGDWLTITDNNTCNFVRDYNVTKVYVTVPNLLEILSSTQFEINSDGVLNFENLNIISENFIHTSVNAVGDIYLNLNSQNIEVVGNNLTNFTLEGVVSDLKVNFASGDGKLNARDLVANKVDVFHRGTNTITVNPIQELSAELRSTGDLIVVNEPPVTDIEEHYTGEVIFE</sequence>
<dbReference type="InterPro" id="IPR021255">
    <property type="entry name" value="DUF2807"/>
</dbReference>
<dbReference type="Proteomes" id="UP001596997">
    <property type="component" value="Unassembled WGS sequence"/>
</dbReference>
<proteinExistence type="predicted"/>
<reference evidence="3" key="1">
    <citation type="journal article" date="2019" name="Int. J. Syst. Evol. Microbiol.">
        <title>The Global Catalogue of Microorganisms (GCM) 10K type strain sequencing project: providing services to taxonomists for standard genome sequencing and annotation.</title>
        <authorList>
            <consortium name="The Broad Institute Genomics Platform"/>
            <consortium name="The Broad Institute Genome Sequencing Center for Infectious Disease"/>
            <person name="Wu L."/>
            <person name="Ma J."/>
        </authorList>
    </citation>
    <scope>NUCLEOTIDE SEQUENCE [LARGE SCALE GENOMIC DNA]</scope>
    <source>
        <strain evidence="3">CCUG 62114</strain>
    </source>
</reference>
<evidence type="ECO:0000313" key="2">
    <source>
        <dbReference type="EMBL" id="MFD0963527.1"/>
    </source>
</evidence>
<comment type="caution">
    <text evidence="2">The sequence shown here is derived from an EMBL/GenBank/DDBJ whole genome shotgun (WGS) entry which is preliminary data.</text>
</comment>
<organism evidence="2 3">
    <name type="scientific">Pseudofulvibacter geojedonensis</name>
    <dbReference type="NCBI Taxonomy" id="1123758"/>
    <lineage>
        <taxon>Bacteria</taxon>
        <taxon>Pseudomonadati</taxon>
        <taxon>Bacteroidota</taxon>
        <taxon>Flavobacteriia</taxon>
        <taxon>Flavobacteriales</taxon>
        <taxon>Flavobacteriaceae</taxon>
        <taxon>Pseudofulvibacter</taxon>
    </lineage>
</organism>